<dbReference type="InterPro" id="IPR016161">
    <property type="entry name" value="Ald_DH/histidinol_DH"/>
</dbReference>
<evidence type="ECO:0000256" key="1">
    <source>
        <dbReference type="ARBA" id="ARBA00009986"/>
    </source>
</evidence>
<dbReference type="InterPro" id="IPR015590">
    <property type="entry name" value="Aldehyde_DH_dom"/>
</dbReference>
<dbReference type="SUPFAM" id="SSF53720">
    <property type="entry name" value="ALDH-like"/>
    <property type="match status" value="1"/>
</dbReference>
<evidence type="ECO:0000256" key="6">
    <source>
        <dbReference type="PROSITE-ProRule" id="PRU10007"/>
    </source>
</evidence>
<feature type="domain" description="Aldehyde dehydrogenase" evidence="8">
    <location>
        <begin position="9"/>
        <end position="425"/>
    </location>
</feature>
<dbReference type="InterPro" id="IPR012394">
    <property type="entry name" value="Aldehyde_DH_NAD(P)"/>
</dbReference>
<dbReference type="EMBL" id="LFNG01000005">
    <property type="protein sequence ID" value="KMQ71871.1"/>
    <property type="molecule type" value="Genomic_DNA"/>
</dbReference>
<keyword evidence="2 4" id="KW-0560">Oxidoreductase</keyword>
<dbReference type="Pfam" id="PF00171">
    <property type="entry name" value="Aldedh"/>
    <property type="match status" value="1"/>
</dbReference>
<dbReference type="Gene3D" id="3.40.309.10">
    <property type="entry name" value="Aldehyde Dehydrogenase, Chain A, domain 2"/>
    <property type="match status" value="1"/>
</dbReference>
<dbReference type="FunFam" id="3.40.605.10:FF:000004">
    <property type="entry name" value="Aldehyde dehydrogenase"/>
    <property type="match status" value="1"/>
</dbReference>
<dbReference type="PIRSF" id="PIRSF036492">
    <property type="entry name" value="ALDH"/>
    <property type="match status" value="1"/>
</dbReference>
<organism evidence="9 10">
    <name type="scientific">Chryseobacterium koreense CCUG 49689</name>
    <dbReference type="NCBI Taxonomy" id="1304281"/>
    <lineage>
        <taxon>Bacteria</taxon>
        <taxon>Pseudomonadati</taxon>
        <taxon>Bacteroidota</taxon>
        <taxon>Flavobacteriia</taxon>
        <taxon>Flavobacteriales</taxon>
        <taxon>Weeksellaceae</taxon>
        <taxon>Chryseobacterium group</taxon>
        <taxon>Chryseobacterium</taxon>
    </lineage>
</organism>
<accession>A0A0J7J1D1</accession>
<dbReference type="Proteomes" id="UP000035900">
    <property type="component" value="Unassembled WGS sequence"/>
</dbReference>
<dbReference type="STRING" id="1304281.ACM44_04330"/>
<evidence type="ECO:0000256" key="2">
    <source>
        <dbReference type="ARBA" id="ARBA00023002"/>
    </source>
</evidence>
<dbReference type="InterPro" id="IPR029510">
    <property type="entry name" value="Ald_DH_CS_GLU"/>
</dbReference>
<reference evidence="9 10" key="1">
    <citation type="journal article" date="2004" name="Int. J. Syst. Evol. Microbiol.">
        <title>Kaistella koreensis gen. nov., sp. nov., a novel member of the Chryseobacterium-Bergeyella-Riemerella branch.</title>
        <authorList>
            <person name="Kim M.K."/>
            <person name="Im W.T."/>
            <person name="Shin Y.K."/>
            <person name="Lim J.H."/>
            <person name="Kim S.H."/>
            <person name="Lee B.C."/>
            <person name="Park M.Y."/>
            <person name="Lee K.Y."/>
            <person name="Lee S.T."/>
        </authorList>
    </citation>
    <scope>NUCLEOTIDE SEQUENCE [LARGE SCALE GENOMIC DNA]</scope>
    <source>
        <strain evidence="9 10">CCUG 49689</strain>
    </source>
</reference>
<dbReference type="AlphaFoldDB" id="A0A0J7J1D1"/>
<evidence type="ECO:0000259" key="8">
    <source>
        <dbReference type="Pfam" id="PF00171"/>
    </source>
</evidence>
<comment type="caution">
    <text evidence="9">The sequence shown here is derived from an EMBL/GenBank/DDBJ whole genome shotgun (WGS) entry which is preliminary data.</text>
</comment>
<comment type="similarity">
    <text evidence="1 4 7">Belongs to the aldehyde dehydrogenase family.</text>
</comment>
<sequence>MNFQEIWSAQKEFFNSQKTKNINFRKRQLKTLKEVILKNENLLYEAIYNDFGKSRFDTFTTEISFVLNDIDYYLKNLNSLAKPKRVSTNLANLPGSSKIYAEPLGNTLVIGAWNYPYQLSLSPMVAAMAAGNTCILKPSEVAQNSMKAMAKIINENFPKEYLFVAEGGVEEITEILKLKFDKIFFTGSPKIGKIVYEAAAKNLTPVTLELGGKSPVIVTSSANLKVAAKRIVWGKFLNAGQTCVAPDYILVDEKIKDSLIDLLKSYLKKFNYLPDSEHYTKIINQQNFNRLVQMITPEKVFFGGNHDSEKRFIEPTILHDVNWNDAIMQEEIFGPILPVLTFQNFNEALQTVADHEKPLSAYLFSGNAEEKKHFTEKISFGGGCINDVVMHLSNSNLPFGGVGNSGIGNYHGKAGFQTFSHQKSVLSRANWGETDFKYPPYSEKKLSWIKSVL</sequence>
<evidence type="ECO:0000313" key="10">
    <source>
        <dbReference type="Proteomes" id="UP000035900"/>
    </source>
</evidence>
<feature type="active site" evidence="5 6">
    <location>
        <position position="209"/>
    </location>
</feature>
<evidence type="ECO:0000256" key="7">
    <source>
        <dbReference type="RuleBase" id="RU003345"/>
    </source>
</evidence>
<keyword evidence="3" id="KW-0520">NAD</keyword>
<dbReference type="PANTHER" id="PTHR43570">
    <property type="entry name" value="ALDEHYDE DEHYDROGENASE"/>
    <property type="match status" value="1"/>
</dbReference>
<dbReference type="InterPro" id="IPR016160">
    <property type="entry name" value="Ald_DH_CS_CYS"/>
</dbReference>
<dbReference type="InterPro" id="IPR016163">
    <property type="entry name" value="Ald_DH_C"/>
</dbReference>
<evidence type="ECO:0000256" key="5">
    <source>
        <dbReference type="PIRSR" id="PIRSR036492-1"/>
    </source>
</evidence>
<protein>
    <recommendedName>
        <fullName evidence="4">Aldehyde dehydrogenase</fullName>
    </recommendedName>
</protein>
<dbReference type="PATRIC" id="fig|1304281.5.peg.934"/>
<dbReference type="CDD" id="cd07136">
    <property type="entry name" value="ALDH_YwdH-P39616"/>
    <property type="match status" value="1"/>
</dbReference>
<dbReference type="OrthoDB" id="9762913at2"/>
<name>A0A0J7J1D1_9FLAO</name>
<dbReference type="InterPro" id="IPR016162">
    <property type="entry name" value="Ald_DH_N"/>
</dbReference>
<keyword evidence="10" id="KW-1185">Reference proteome</keyword>
<dbReference type="GO" id="GO:0004029">
    <property type="term" value="F:aldehyde dehydrogenase (NAD+) activity"/>
    <property type="evidence" value="ECO:0007669"/>
    <property type="project" value="TreeGrafter"/>
</dbReference>
<dbReference type="PROSITE" id="PS00687">
    <property type="entry name" value="ALDEHYDE_DEHYDR_GLU"/>
    <property type="match status" value="1"/>
</dbReference>
<dbReference type="GO" id="GO:0005737">
    <property type="term" value="C:cytoplasm"/>
    <property type="evidence" value="ECO:0007669"/>
    <property type="project" value="TreeGrafter"/>
</dbReference>
<dbReference type="FunFam" id="3.40.309.10:FF:000003">
    <property type="entry name" value="Aldehyde dehydrogenase"/>
    <property type="match status" value="1"/>
</dbReference>
<gene>
    <name evidence="9" type="ORF">ACM44_04330</name>
</gene>
<evidence type="ECO:0000313" key="9">
    <source>
        <dbReference type="EMBL" id="KMQ71871.1"/>
    </source>
</evidence>
<dbReference type="PROSITE" id="PS00070">
    <property type="entry name" value="ALDEHYDE_DEHYDR_CYS"/>
    <property type="match status" value="1"/>
</dbReference>
<evidence type="ECO:0000256" key="3">
    <source>
        <dbReference type="ARBA" id="ARBA00023027"/>
    </source>
</evidence>
<feature type="active site" evidence="5">
    <location>
        <position position="243"/>
    </location>
</feature>
<dbReference type="Gene3D" id="3.40.605.10">
    <property type="entry name" value="Aldehyde Dehydrogenase, Chain A, domain 1"/>
    <property type="match status" value="1"/>
</dbReference>
<dbReference type="RefSeq" id="WP_048498838.1">
    <property type="nucleotide sequence ID" value="NZ_LFNG01000005.1"/>
</dbReference>
<proteinExistence type="inferred from homology"/>
<dbReference type="GO" id="GO:0006081">
    <property type="term" value="P:aldehyde metabolic process"/>
    <property type="evidence" value="ECO:0007669"/>
    <property type="project" value="InterPro"/>
</dbReference>
<dbReference type="PANTHER" id="PTHR43570:SF16">
    <property type="entry name" value="ALDEHYDE DEHYDROGENASE TYPE III, ISOFORM Q"/>
    <property type="match status" value="1"/>
</dbReference>
<evidence type="ECO:0000256" key="4">
    <source>
        <dbReference type="PIRNR" id="PIRNR036492"/>
    </source>
</evidence>